<dbReference type="Proteomes" id="UP001596407">
    <property type="component" value="Unassembled WGS sequence"/>
</dbReference>
<dbReference type="PROSITE" id="PS00571">
    <property type="entry name" value="AMIDASES"/>
    <property type="match status" value="1"/>
</dbReference>
<dbReference type="RefSeq" id="WP_382208799.1">
    <property type="nucleotide sequence ID" value="NZ_JBHSZH010000003.1"/>
</dbReference>
<proteinExistence type="predicted"/>
<dbReference type="PANTHER" id="PTHR11895">
    <property type="entry name" value="TRANSAMIDASE"/>
    <property type="match status" value="1"/>
</dbReference>
<name>A0ABD5WJJ2_9EURY</name>
<evidence type="ECO:0000256" key="1">
    <source>
        <dbReference type="SAM" id="MobiDB-lite"/>
    </source>
</evidence>
<sequence length="460" mass="49295">MTRIERRNDELNAYAEIADDYARERAAEIERAVGDGNPVGPLAGVPVAVKESAASKTGLRRTMGSVPFRDSVAETDSTFVTRLELAGAVIVGTTNTPELDHKTTTDNPLRGPTRNPFDPSRNAGGSSGGSAAAVADGLTPVAHGKDAGGSLRVPAAWSGVYAFKPTFRRVPDVTRPDGFADDLGVRSSHGPITRSVRDAALVLDVIEGHHPRDPSSLPDSDDCYRDAVERPIDGLEIAYTPDYGTFPVETEVRETVADAAEAFGRAGATVERVEVQLGYSHAELTDTWLDLVAANLAAMSEWLARHENLDLLGEYREEMTDGVVELLESGAETTATEYLHNHVVRTAVHDAIEDVFEEYDLLVSPTVCHPPVENATEESTLGPEEVDGESVDPRIGWCPTYLLNFTGHPAASVPAGTVDGGLPVGMQIVGPRFADETVIAASAAFERVRPWAGRYDAIRD</sequence>
<dbReference type="EMBL" id="JBHSZH010000003">
    <property type="protein sequence ID" value="MFC7079298.1"/>
    <property type="molecule type" value="Genomic_DNA"/>
</dbReference>
<comment type="caution">
    <text evidence="3">The sequence shown here is derived from an EMBL/GenBank/DDBJ whole genome shotgun (WGS) entry which is preliminary data.</text>
</comment>
<accession>A0ABD5WJJ2</accession>
<feature type="region of interest" description="Disordered" evidence="1">
    <location>
        <begin position="96"/>
        <end position="132"/>
    </location>
</feature>
<dbReference type="PANTHER" id="PTHR11895:SF7">
    <property type="entry name" value="GLUTAMYL-TRNA(GLN) AMIDOTRANSFERASE SUBUNIT A, MITOCHONDRIAL"/>
    <property type="match status" value="1"/>
</dbReference>
<dbReference type="InterPro" id="IPR023631">
    <property type="entry name" value="Amidase_dom"/>
</dbReference>
<dbReference type="AlphaFoldDB" id="A0ABD5WJJ2"/>
<evidence type="ECO:0000313" key="3">
    <source>
        <dbReference type="EMBL" id="MFC7079298.1"/>
    </source>
</evidence>
<reference evidence="3 4" key="1">
    <citation type="journal article" date="2019" name="Int. J. Syst. Evol. Microbiol.">
        <title>The Global Catalogue of Microorganisms (GCM) 10K type strain sequencing project: providing services to taxonomists for standard genome sequencing and annotation.</title>
        <authorList>
            <consortium name="The Broad Institute Genomics Platform"/>
            <consortium name="The Broad Institute Genome Sequencing Center for Infectious Disease"/>
            <person name="Wu L."/>
            <person name="Ma J."/>
        </authorList>
    </citation>
    <scope>NUCLEOTIDE SEQUENCE [LARGE SCALE GENOMIC DNA]</scope>
    <source>
        <strain evidence="3 4">DT72</strain>
    </source>
</reference>
<feature type="domain" description="Amidase" evidence="2">
    <location>
        <begin position="2"/>
        <end position="438"/>
    </location>
</feature>
<dbReference type="Pfam" id="PF01425">
    <property type="entry name" value="Amidase"/>
    <property type="match status" value="1"/>
</dbReference>
<keyword evidence="4" id="KW-1185">Reference proteome</keyword>
<dbReference type="InterPro" id="IPR000120">
    <property type="entry name" value="Amidase"/>
</dbReference>
<dbReference type="SUPFAM" id="SSF75304">
    <property type="entry name" value="Amidase signature (AS) enzymes"/>
    <property type="match status" value="1"/>
</dbReference>
<evidence type="ECO:0000259" key="2">
    <source>
        <dbReference type="Pfam" id="PF01425"/>
    </source>
</evidence>
<dbReference type="InterPro" id="IPR036928">
    <property type="entry name" value="AS_sf"/>
</dbReference>
<dbReference type="Gene3D" id="3.90.1300.10">
    <property type="entry name" value="Amidase signature (AS) domain"/>
    <property type="match status" value="1"/>
</dbReference>
<gene>
    <name evidence="3" type="ORF">ACFQJ6_03175</name>
</gene>
<evidence type="ECO:0000313" key="4">
    <source>
        <dbReference type="Proteomes" id="UP001596407"/>
    </source>
</evidence>
<organism evidence="3 4">
    <name type="scientific">Halorussus caseinilyticus</name>
    <dbReference type="NCBI Taxonomy" id="3034025"/>
    <lineage>
        <taxon>Archaea</taxon>
        <taxon>Methanobacteriati</taxon>
        <taxon>Methanobacteriota</taxon>
        <taxon>Stenosarchaea group</taxon>
        <taxon>Halobacteria</taxon>
        <taxon>Halobacteriales</taxon>
        <taxon>Haladaptataceae</taxon>
        <taxon>Halorussus</taxon>
    </lineage>
</organism>
<protein>
    <submittedName>
        <fullName evidence="3">Amidase</fullName>
    </submittedName>
</protein>
<dbReference type="InterPro" id="IPR020556">
    <property type="entry name" value="Amidase_CS"/>
</dbReference>